<dbReference type="SMART" id="SM00131">
    <property type="entry name" value="KU"/>
    <property type="match status" value="1"/>
</dbReference>
<keyword evidence="2" id="KW-0732">Signal</keyword>
<dbReference type="InterPro" id="IPR036880">
    <property type="entry name" value="Kunitz_BPTI_sf"/>
</dbReference>
<dbReference type="Pfam" id="PF00014">
    <property type="entry name" value="Kunitz_BPTI"/>
    <property type="match status" value="1"/>
</dbReference>
<dbReference type="SUPFAM" id="SSF57362">
    <property type="entry name" value="BPTI-like"/>
    <property type="match status" value="1"/>
</dbReference>
<dbReference type="GO" id="GO:0005615">
    <property type="term" value="C:extracellular space"/>
    <property type="evidence" value="ECO:0007669"/>
    <property type="project" value="TreeGrafter"/>
</dbReference>
<organism evidence="4 5">
    <name type="scientific">Bugula neritina</name>
    <name type="common">Brown bryozoan</name>
    <name type="synonym">Sertularia neritina</name>
    <dbReference type="NCBI Taxonomy" id="10212"/>
    <lineage>
        <taxon>Eukaryota</taxon>
        <taxon>Metazoa</taxon>
        <taxon>Spiralia</taxon>
        <taxon>Lophotrochozoa</taxon>
        <taxon>Bryozoa</taxon>
        <taxon>Gymnolaemata</taxon>
        <taxon>Cheilostomatida</taxon>
        <taxon>Flustrina</taxon>
        <taxon>Buguloidea</taxon>
        <taxon>Bugulidae</taxon>
        <taxon>Bugula</taxon>
    </lineage>
</organism>
<dbReference type="PROSITE" id="PS00280">
    <property type="entry name" value="BPTI_KUNITZ_1"/>
    <property type="match status" value="1"/>
</dbReference>
<dbReference type="PANTHER" id="PTHR10083:SF374">
    <property type="entry name" value="BPTI_KUNITZ INHIBITOR DOMAIN-CONTAINING PROTEIN"/>
    <property type="match status" value="1"/>
</dbReference>
<dbReference type="OrthoDB" id="4473401at2759"/>
<dbReference type="InterPro" id="IPR020901">
    <property type="entry name" value="Prtase_inh_Kunz-CS"/>
</dbReference>
<dbReference type="GO" id="GO:0004867">
    <property type="term" value="F:serine-type endopeptidase inhibitor activity"/>
    <property type="evidence" value="ECO:0007669"/>
    <property type="project" value="InterPro"/>
</dbReference>
<feature type="domain" description="BPTI/Kunitz inhibitor" evidence="3">
    <location>
        <begin position="85"/>
        <end position="138"/>
    </location>
</feature>
<gene>
    <name evidence="4" type="ORF">EB796_014628</name>
</gene>
<evidence type="ECO:0000256" key="2">
    <source>
        <dbReference type="SAM" id="SignalP"/>
    </source>
</evidence>
<dbReference type="EMBL" id="VXIV02002152">
    <property type="protein sequence ID" value="KAF6027067.1"/>
    <property type="molecule type" value="Genomic_DNA"/>
</dbReference>
<sequence length="169" mass="18143">MRLLAISFLLFIGGTTGQDADYCNSTEIALQSSSQLHPAEAEVEVLELEPESLMNFEDICVPIAENEESNSTVAEIVRATNEVCTENEIDPGSTPCAARPSPHYGFDASAGECRSFKYTGCGGNENRFATLQECNAVCQDLCSLPIDSGSSSIVFTGEGGREERVDCNQ</sequence>
<accession>A0A7J7JM29</accession>
<comment type="caution">
    <text evidence="4">The sequence shown here is derived from an EMBL/GenBank/DDBJ whole genome shotgun (WGS) entry which is preliminary data.</text>
</comment>
<feature type="chain" id="PRO_5029903343" description="BPTI/Kunitz inhibitor domain-containing protein" evidence="2">
    <location>
        <begin position="18"/>
        <end position="169"/>
    </location>
</feature>
<evidence type="ECO:0000256" key="1">
    <source>
        <dbReference type="ARBA" id="ARBA00023157"/>
    </source>
</evidence>
<dbReference type="PRINTS" id="PR00759">
    <property type="entry name" value="BASICPTASE"/>
</dbReference>
<keyword evidence="1" id="KW-1015">Disulfide bond</keyword>
<keyword evidence="5" id="KW-1185">Reference proteome</keyword>
<dbReference type="PANTHER" id="PTHR10083">
    <property type="entry name" value="KUNITZ-TYPE PROTEASE INHIBITOR-RELATED"/>
    <property type="match status" value="1"/>
</dbReference>
<feature type="signal peptide" evidence="2">
    <location>
        <begin position="1"/>
        <end position="17"/>
    </location>
</feature>
<dbReference type="PROSITE" id="PS50279">
    <property type="entry name" value="BPTI_KUNITZ_2"/>
    <property type="match status" value="1"/>
</dbReference>
<dbReference type="InterPro" id="IPR050098">
    <property type="entry name" value="TFPI/VKTCI-like"/>
</dbReference>
<dbReference type="CDD" id="cd00109">
    <property type="entry name" value="Kunitz-type"/>
    <property type="match status" value="1"/>
</dbReference>
<dbReference type="Gene3D" id="4.10.410.10">
    <property type="entry name" value="Pancreatic trypsin inhibitor Kunitz domain"/>
    <property type="match status" value="1"/>
</dbReference>
<evidence type="ECO:0000259" key="3">
    <source>
        <dbReference type="PROSITE" id="PS50279"/>
    </source>
</evidence>
<evidence type="ECO:0000313" key="4">
    <source>
        <dbReference type="EMBL" id="KAF6027067.1"/>
    </source>
</evidence>
<evidence type="ECO:0000313" key="5">
    <source>
        <dbReference type="Proteomes" id="UP000593567"/>
    </source>
</evidence>
<proteinExistence type="predicted"/>
<dbReference type="InterPro" id="IPR002223">
    <property type="entry name" value="Kunitz_BPTI"/>
</dbReference>
<reference evidence="4" key="1">
    <citation type="submission" date="2020-06" db="EMBL/GenBank/DDBJ databases">
        <title>Draft genome of Bugula neritina, a colonial animal packing powerful symbionts and potential medicines.</title>
        <authorList>
            <person name="Rayko M."/>
        </authorList>
    </citation>
    <scope>NUCLEOTIDE SEQUENCE [LARGE SCALE GENOMIC DNA]</scope>
    <source>
        <strain evidence="4">Kwan_BN1</strain>
    </source>
</reference>
<dbReference type="AlphaFoldDB" id="A0A7J7JM29"/>
<name>A0A7J7JM29_BUGNE</name>
<dbReference type="Proteomes" id="UP000593567">
    <property type="component" value="Unassembled WGS sequence"/>
</dbReference>
<protein>
    <recommendedName>
        <fullName evidence="3">BPTI/Kunitz inhibitor domain-containing protein</fullName>
    </recommendedName>
</protein>